<dbReference type="EMBL" id="MCFJ01000006">
    <property type="protein sequence ID" value="ORY65174.1"/>
    <property type="molecule type" value="Genomic_DNA"/>
</dbReference>
<keyword evidence="9" id="KW-0624">Polysaccharide degradation</keyword>
<evidence type="ECO:0000256" key="3">
    <source>
        <dbReference type="ARBA" id="ARBA00010418"/>
    </source>
</evidence>
<reference evidence="13 14" key="1">
    <citation type="submission" date="2016-07" db="EMBL/GenBank/DDBJ databases">
        <title>Pervasive Adenine N6-methylation of Active Genes in Fungi.</title>
        <authorList>
            <consortium name="DOE Joint Genome Institute"/>
            <person name="Mondo S.J."/>
            <person name="Dannebaum R.O."/>
            <person name="Kuo R.C."/>
            <person name="Labutti K."/>
            <person name="Haridas S."/>
            <person name="Kuo A."/>
            <person name="Salamov A."/>
            <person name="Ahrendt S.R."/>
            <person name="Lipzen A."/>
            <person name="Sullivan W."/>
            <person name="Andreopoulos W.B."/>
            <person name="Clum A."/>
            <person name="Lindquist E."/>
            <person name="Daum C."/>
            <person name="Ramamoorthy G.K."/>
            <person name="Gryganskyi A."/>
            <person name="Culley D."/>
            <person name="Magnuson J.K."/>
            <person name="James T.Y."/>
            <person name="O'Malley M.A."/>
            <person name="Stajich J.E."/>
            <person name="Spatafora J.W."/>
            <person name="Visel A."/>
            <person name="Grigoriev I.V."/>
        </authorList>
    </citation>
    <scope>NUCLEOTIDE SEQUENCE [LARGE SCALE GENOMIC DNA]</scope>
    <source>
        <strain evidence="13 14">CBS 129021</strain>
    </source>
</reference>
<dbReference type="InterPro" id="IPR011013">
    <property type="entry name" value="Gal_mutarotase_sf_dom"/>
</dbReference>
<name>A0A1Y2E1F7_9PEZI</name>
<evidence type="ECO:0000256" key="4">
    <source>
        <dbReference type="ARBA" id="ARBA00012437"/>
    </source>
</evidence>
<keyword evidence="8" id="KW-0119">Carbohydrate metabolism</keyword>
<dbReference type="Pfam" id="PF14686">
    <property type="entry name" value="fn3_3"/>
    <property type="match status" value="1"/>
</dbReference>
<sequence>MRGLLLGGWAFAASLATAQRGPFLEQIDDTTWVVGNDLWNLTQGAFYATKLFHRGQDLVGSAVGHYVGYDGEDNLQWLSASIAAEGDNFIDVSFFAELGDFHWVIFDDLPGAYQYFVNRALPDISILRSLWRLAPEIFLNGRTHLKNEALPDFALYANATNVQDETWQLEDGTFITKYDWSNAVRDRDFYGVYGPEFGSWYIHPTFEYYNSDQLSQTLTVHRESSTGDSVQLNVVQDTSHFRVGQTTAQPEGKTWGPWLWYLNSGSIADAAERRVEELAGWPYEWFNNTSYHSRGGVSGYLQLSDGRPAAGAAVYLGDTDTTIRPSIQGSNYYYTTYADDTGAFSFDDVRTGSYGLYAWSNGGEIGDVYTNVTTSPVTITRAATTQLGELKWDVPSGAQRIFQVGEFDKKALGFTHGGPPYQHGVADLSPANLTFVDGESENSDWYYAQSAIGKWTIEFDLAAEEVTGYKTALLSVSLAGYSQSAALDIDVNGQVLATLSKDTLVSDPALYRSGKTNGEWRFFQYPISSSMLSAGVNTVGFTVTRYTQWRGFMWDSIILDWE</sequence>
<evidence type="ECO:0000256" key="9">
    <source>
        <dbReference type="ARBA" id="ARBA00023326"/>
    </source>
</evidence>
<dbReference type="InterPro" id="IPR051850">
    <property type="entry name" value="Polysacch_Lyase_4"/>
</dbReference>
<evidence type="ECO:0000313" key="13">
    <source>
        <dbReference type="EMBL" id="ORY65174.1"/>
    </source>
</evidence>
<dbReference type="GO" id="GO:0102210">
    <property type="term" value="F:rhamnogalacturonan endolyase activity"/>
    <property type="evidence" value="ECO:0007669"/>
    <property type="project" value="UniProtKB-EC"/>
</dbReference>
<evidence type="ECO:0000256" key="5">
    <source>
        <dbReference type="ARBA" id="ARBA00022525"/>
    </source>
</evidence>
<evidence type="ECO:0000256" key="8">
    <source>
        <dbReference type="ARBA" id="ARBA00023277"/>
    </source>
</evidence>
<dbReference type="EC" id="4.2.2.23" evidence="4"/>
<dbReference type="Pfam" id="PF14683">
    <property type="entry name" value="CBM-like"/>
    <property type="match status" value="1"/>
</dbReference>
<keyword evidence="5" id="KW-0964">Secreted</keyword>
<dbReference type="InterPro" id="IPR014718">
    <property type="entry name" value="GH-type_carb-bd"/>
</dbReference>
<comment type="subcellular location">
    <subcellularLocation>
        <location evidence="2">Secreted</location>
    </subcellularLocation>
</comment>
<comment type="similarity">
    <text evidence="3">Belongs to the polysaccharide lyase 4 family.</text>
</comment>
<evidence type="ECO:0000256" key="2">
    <source>
        <dbReference type="ARBA" id="ARBA00004613"/>
    </source>
</evidence>
<dbReference type="CDD" id="cd10320">
    <property type="entry name" value="RGL4_N"/>
    <property type="match status" value="1"/>
</dbReference>
<dbReference type="SUPFAM" id="SSF49452">
    <property type="entry name" value="Starch-binding domain-like"/>
    <property type="match status" value="1"/>
</dbReference>
<dbReference type="CDD" id="cd10316">
    <property type="entry name" value="RGL4_M"/>
    <property type="match status" value="1"/>
</dbReference>
<evidence type="ECO:0000256" key="7">
    <source>
        <dbReference type="ARBA" id="ARBA00023239"/>
    </source>
</evidence>
<gene>
    <name evidence="13" type="ORF">BCR38DRAFT_432063</name>
</gene>
<keyword evidence="14" id="KW-1185">Reference proteome</keyword>
<dbReference type="SUPFAM" id="SSF74650">
    <property type="entry name" value="Galactose mutarotase-like"/>
    <property type="match status" value="1"/>
</dbReference>
<dbReference type="GeneID" id="63776358"/>
<dbReference type="InParanoid" id="A0A1Y2E1F7"/>
<dbReference type="Gene3D" id="2.60.40.1120">
    <property type="entry name" value="Carboxypeptidase-like, regulatory domain"/>
    <property type="match status" value="1"/>
</dbReference>
<evidence type="ECO:0000313" key="14">
    <source>
        <dbReference type="Proteomes" id="UP000193689"/>
    </source>
</evidence>
<dbReference type="InterPro" id="IPR029413">
    <property type="entry name" value="RG-lyase_II"/>
</dbReference>
<dbReference type="PANTHER" id="PTHR32018">
    <property type="entry name" value="RHAMNOGALACTURONATE LYASE FAMILY PROTEIN"/>
    <property type="match status" value="1"/>
</dbReference>
<feature type="chain" id="PRO_5012598582" description="rhamnogalacturonan endolyase" evidence="10">
    <location>
        <begin position="19"/>
        <end position="562"/>
    </location>
</feature>
<feature type="domain" description="Rhamnogalacturonan lyase" evidence="11">
    <location>
        <begin position="400"/>
        <end position="559"/>
    </location>
</feature>
<dbReference type="Proteomes" id="UP000193689">
    <property type="component" value="Unassembled WGS sequence"/>
</dbReference>
<comment type="caution">
    <text evidence="13">The sequence shown here is derived from an EMBL/GenBank/DDBJ whole genome shotgun (WGS) entry which is preliminary data.</text>
</comment>
<organism evidence="13 14">
    <name type="scientific">Pseudomassariella vexata</name>
    <dbReference type="NCBI Taxonomy" id="1141098"/>
    <lineage>
        <taxon>Eukaryota</taxon>
        <taxon>Fungi</taxon>
        <taxon>Dikarya</taxon>
        <taxon>Ascomycota</taxon>
        <taxon>Pezizomycotina</taxon>
        <taxon>Sordariomycetes</taxon>
        <taxon>Xylariomycetidae</taxon>
        <taxon>Amphisphaeriales</taxon>
        <taxon>Pseudomassariaceae</taxon>
        <taxon>Pseudomassariella</taxon>
    </lineage>
</organism>
<evidence type="ECO:0000259" key="12">
    <source>
        <dbReference type="Pfam" id="PF14686"/>
    </source>
</evidence>
<comment type="catalytic activity">
    <reaction evidence="1">
        <text>Endotype eliminative cleavage of L-alpha-rhamnopyranosyl-(1-&gt;4)-alpha-D-galactopyranosyluronic acid bonds of rhamnogalacturonan I domains in ramified hairy regions of pectin leaving L-rhamnopyranose at the reducing end and 4-deoxy-4,5-unsaturated D-galactopyranosyluronic acid at the non-reducing end.</text>
        <dbReference type="EC" id="4.2.2.23"/>
    </reaction>
</comment>
<dbReference type="OrthoDB" id="1179585at2759"/>
<proteinExistence type="inferred from homology"/>
<keyword evidence="6 10" id="KW-0732">Signal</keyword>
<keyword evidence="7 13" id="KW-0456">Lyase</keyword>
<accession>A0A1Y2E1F7</accession>
<dbReference type="Gene3D" id="2.60.120.260">
    <property type="entry name" value="Galactose-binding domain-like"/>
    <property type="match status" value="1"/>
</dbReference>
<evidence type="ECO:0000256" key="1">
    <source>
        <dbReference type="ARBA" id="ARBA00001324"/>
    </source>
</evidence>
<dbReference type="GO" id="GO:0000272">
    <property type="term" value="P:polysaccharide catabolic process"/>
    <property type="evidence" value="ECO:0007669"/>
    <property type="project" value="UniProtKB-KW"/>
</dbReference>
<dbReference type="InterPro" id="IPR013784">
    <property type="entry name" value="Carb-bd-like_fold"/>
</dbReference>
<feature type="domain" description="Rhamnogalacturonan lyase" evidence="12">
    <location>
        <begin position="306"/>
        <end position="387"/>
    </location>
</feature>
<dbReference type="Gene3D" id="2.70.98.10">
    <property type="match status" value="1"/>
</dbReference>
<evidence type="ECO:0000256" key="6">
    <source>
        <dbReference type="ARBA" id="ARBA00022729"/>
    </source>
</evidence>
<dbReference type="RefSeq" id="XP_040716326.1">
    <property type="nucleotide sequence ID" value="XM_040860146.1"/>
</dbReference>
<evidence type="ECO:0000256" key="10">
    <source>
        <dbReference type="SAM" id="SignalP"/>
    </source>
</evidence>
<dbReference type="GO" id="GO:0030246">
    <property type="term" value="F:carbohydrate binding"/>
    <property type="evidence" value="ECO:0007669"/>
    <property type="project" value="InterPro"/>
</dbReference>
<evidence type="ECO:0000259" key="11">
    <source>
        <dbReference type="Pfam" id="PF14683"/>
    </source>
</evidence>
<dbReference type="SUPFAM" id="SSF49785">
    <property type="entry name" value="Galactose-binding domain-like"/>
    <property type="match status" value="1"/>
</dbReference>
<dbReference type="PANTHER" id="PTHR32018:SF1">
    <property type="entry name" value="RHAMNOGALACTURONAN ENDOLYASE"/>
    <property type="match status" value="1"/>
</dbReference>
<dbReference type="InterPro" id="IPR008979">
    <property type="entry name" value="Galactose-bd-like_sf"/>
</dbReference>
<dbReference type="InterPro" id="IPR029411">
    <property type="entry name" value="RG-lyase_III"/>
</dbReference>
<dbReference type="AlphaFoldDB" id="A0A1Y2E1F7"/>
<feature type="signal peptide" evidence="10">
    <location>
        <begin position="1"/>
        <end position="18"/>
    </location>
</feature>
<protein>
    <recommendedName>
        <fullName evidence="4">rhamnogalacturonan endolyase</fullName>
        <ecNumber evidence="4">4.2.2.23</ecNumber>
    </recommendedName>
</protein>
<dbReference type="GO" id="GO:0005576">
    <property type="term" value="C:extracellular region"/>
    <property type="evidence" value="ECO:0007669"/>
    <property type="project" value="UniProtKB-SubCell"/>
</dbReference>